<dbReference type="RefSeq" id="WP_263074294.1">
    <property type="nucleotide sequence ID" value="NZ_JAOUSF010000005.1"/>
</dbReference>
<protein>
    <submittedName>
        <fullName evidence="8">AAA domain-containing protein</fullName>
    </submittedName>
</protein>
<evidence type="ECO:0000313" key="9">
    <source>
        <dbReference type="Proteomes" id="UP001209318"/>
    </source>
</evidence>
<dbReference type="InterPro" id="IPR041677">
    <property type="entry name" value="DNA2/NAM7_AAA_11"/>
</dbReference>
<dbReference type="GO" id="GO:0005524">
    <property type="term" value="F:ATP binding"/>
    <property type="evidence" value="ECO:0007669"/>
    <property type="project" value="UniProtKB-KW"/>
</dbReference>
<feature type="domain" description="DNA2/NAM7 helicase-like C-terminal" evidence="7">
    <location>
        <begin position="398"/>
        <end position="585"/>
    </location>
</feature>
<evidence type="ECO:0000259" key="6">
    <source>
        <dbReference type="Pfam" id="PF13086"/>
    </source>
</evidence>
<reference evidence="8" key="1">
    <citation type="submission" date="2022-10" db="EMBL/GenBank/DDBJ databases">
        <title>Description of Fervidibacillus gen. nov. in the family Fervidibacillaceae fam. nov. with two species, Fervidibacillus albus sp. nov., and Fervidibacillus halotolerans sp. nov., isolated from tidal flat sediments.</title>
        <authorList>
            <person name="Kwon K.K."/>
            <person name="Yang S.-H."/>
        </authorList>
    </citation>
    <scope>NUCLEOTIDE SEQUENCE</scope>
    <source>
        <strain evidence="8">JCM 19140</strain>
    </source>
</reference>
<evidence type="ECO:0000256" key="1">
    <source>
        <dbReference type="ARBA" id="ARBA00007913"/>
    </source>
</evidence>
<keyword evidence="9" id="KW-1185">Reference proteome</keyword>
<evidence type="ECO:0000259" key="7">
    <source>
        <dbReference type="Pfam" id="PF13087"/>
    </source>
</evidence>
<dbReference type="InterPro" id="IPR047187">
    <property type="entry name" value="SF1_C_Upf1"/>
</dbReference>
<feature type="domain" description="DNA2/NAM7 helicase helicase" evidence="6">
    <location>
        <begin position="149"/>
        <end position="367"/>
    </location>
</feature>
<dbReference type="GO" id="GO:0043139">
    <property type="term" value="F:5'-3' DNA helicase activity"/>
    <property type="evidence" value="ECO:0007669"/>
    <property type="project" value="TreeGrafter"/>
</dbReference>
<evidence type="ECO:0000256" key="4">
    <source>
        <dbReference type="ARBA" id="ARBA00022806"/>
    </source>
</evidence>
<keyword evidence="2" id="KW-0547">Nucleotide-binding</keyword>
<dbReference type="Proteomes" id="UP001209318">
    <property type="component" value="Unassembled WGS sequence"/>
</dbReference>
<accession>A0AAE3IUS1</accession>
<dbReference type="SUPFAM" id="SSF52540">
    <property type="entry name" value="P-loop containing nucleoside triphosphate hydrolases"/>
    <property type="match status" value="1"/>
</dbReference>
<dbReference type="Pfam" id="PF13086">
    <property type="entry name" value="AAA_11"/>
    <property type="match status" value="1"/>
</dbReference>
<dbReference type="EMBL" id="JAOUSF010000005">
    <property type="protein sequence ID" value="MCU9614978.1"/>
    <property type="molecule type" value="Genomic_DNA"/>
</dbReference>
<dbReference type="PANTHER" id="PTHR43788">
    <property type="entry name" value="DNA2/NAM7 HELICASE FAMILY MEMBER"/>
    <property type="match status" value="1"/>
</dbReference>
<evidence type="ECO:0000256" key="2">
    <source>
        <dbReference type="ARBA" id="ARBA00022741"/>
    </source>
</evidence>
<dbReference type="InterPro" id="IPR050534">
    <property type="entry name" value="Coronavir_polyprotein_1ab"/>
</dbReference>
<dbReference type="InterPro" id="IPR041679">
    <property type="entry name" value="DNA2/NAM7-like_C"/>
</dbReference>
<proteinExistence type="inferred from homology"/>
<organism evidence="8 9">
    <name type="scientific">Perspicuibacillus lycopersici</name>
    <dbReference type="NCBI Taxonomy" id="1325689"/>
    <lineage>
        <taxon>Bacteria</taxon>
        <taxon>Bacillati</taxon>
        <taxon>Bacillota</taxon>
        <taxon>Bacilli</taxon>
        <taxon>Bacillales</taxon>
        <taxon>Bacillaceae</taxon>
        <taxon>Perspicuibacillus</taxon>
    </lineage>
</organism>
<keyword evidence="3" id="KW-0378">Hydrolase</keyword>
<keyword evidence="5" id="KW-0067">ATP-binding</keyword>
<dbReference type="PANTHER" id="PTHR43788:SF8">
    <property type="entry name" value="DNA-BINDING PROTEIN SMUBP-2"/>
    <property type="match status" value="1"/>
</dbReference>
<evidence type="ECO:0000313" key="8">
    <source>
        <dbReference type="EMBL" id="MCU9614978.1"/>
    </source>
</evidence>
<comment type="caution">
    <text evidence="8">The sequence shown here is derived from an EMBL/GenBank/DDBJ whole genome shotgun (WGS) entry which is preliminary data.</text>
</comment>
<sequence>MASIQDLTEQWKKALSIEANELKTQGGTKTIIINGKCLTRNEDGATYWFTYSADLLLPDGTPIRIQYKNLECTGQIVSVEGQDVILKVDSYIGESIREAILFSEPWELLLTLAKRLDRITESPMKQKRVHRLLAANSPIKHPQEKAKNEIHELILRAKYNFTTYVWGPPGTGKTYTLARMIARHYQAGKKILILSHSNAAVDVLVFEAATYIQSKYKWKTGDIVRYGFSSNPKINEHPDLLAAKLVEKNSPELRIEQAQLEESRADLKSTYHHSKGKLLANTEAKLKEVRYKIKKEEEHYVENARVIGATLSKAAMDPVLFEREYDLIVVDEASMAYIPQIAFAASLGKRIIVCGDFKQLPPIAISKHRIVAKWLCRDIFEATKIVENIGLEKAIPNLMTLTKQRRMHPQISRFTNQYIYGNKVSDHAAVATIRQPIANMQPFVNDAAILLDLSQIGAFALKDASSDSRYNLLSACIAMQLILSAKANGLDSIGYITPFKAQSRFVTVLLKEFFPENQEVIGDNKIIAATVHKFQGSERDMIIFDSVDSYPQSRASVLLTDNNSEKLMNVAITRAKGKFIHLADRKYLESRTGKNTTIRKLIDHFVSQGKDYSRQQLPELLKKSYDTRLQWFTEDYEEQIRKDIAQAKKITISISIPNKMNNKLWRAFIHAENNTHITVISSRKEGIPLRKFDHIAMDLVQPFIDIDGQIIWIGLPFIETNFESSPKQPFITCRLEAKKVIQSVYRFIHFPTASSRRVEREQKPISYQPTYSLGKYIRSWDQCPNCNSIRQIQTKQDGSITLACDHCGMPGRITVYFLEKFLTFTDLRCTTCNRPLEAVEDGKQASVTCSHCHVNIPVQTLL</sequence>
<name>A0AAE3IUS1_9BACI</name>
<comment type="similarity">
    <text evidence="1">Belongs to the DNA2/NAM7 helicase family.</text>
</comment>
<dbReference type="GO" id="GO:0016787">
    <property type="term" value="F:hydrolase activity"/>
    <property type="evidence" value="ECO:0007669"/>
    <property type="project" value="UniProtKB-KW"/>
</dbReference>
<dbReference type="InterPro" id="IPR027417">
    <property type="entry name" value="P-loop_NTPase"/>
</dbReference>
<dbReference type="Gene3D" id="3.40.50.300">
    <property type="entry name" value="P-loop containing nucleotide triphosphate hydrolases"/>
    <property type="match status" value="2"/>
</dbReference>
<evidence type="ECO:0000256" key="5">
    <source>
        <dbReference type="ARBA" id="ARBA00022840"/>
    </source>
</evidence>
<dbReference type="AlphaFoldDB" id="A0AAE3IUS1"/>
<dbReference type="CDD" id="cd18808">
    <property type="entry name" value="SF1_C_Upf1"/>
    <property type="match status" value="1"/>
</dbReference>
<dbReference type="Pfam" id="PF13087">
    <property type="entry name" value="AAA_12"/>
    <property type="match status" value="1"/>
</dbReference>
<gene>
    <name evidence="8" type="ORF">OEV98_15640</name>
</gene>
<evidence type="ECO:0000256" key="3">
    <source>
        <dbReference type="ARBA" id="ARBA00022801"/>
    </source>
</evidence>
<keyword evidence="4" id="KW-0347">Helicase</keyword>